<evidence type="ECO:0000259" key="4">
    <source>
        <dbReference type="Pfam" id="PF18313"/>
    </source>
</evidence>
<accession>A0A6A6GDT5</accession>
<dbReference type="GO" id="GO:0016746">
    <property type="term" value="F:acyltransferase activity"/>
    <property type="evidence" value="ECO:0007669"/>
    <property type="project" value="UniProtKB-KW"/>
</dbReference>
<feature type="domain" description="Thiolase C-terminal" evidence="5">
    <location>
        <begin position="291"/>
        <end position="412"/>
    </location>
</feature>
<comment type="similarity">
    <text evidence="1">Belongs to the thiolase-like superfamily. Thiolase family.</text>
</comment>
<dbReference type="SUPFAM" id="SSF53901">
    <property type="entry name" value="Thiolase-like"/>
    <property type="match status" value="2"/>
</dbReference>
<proteinExistence type="inferred from homology"/>
<dbReference type="InterPro" id="IPR055140">
    <property type="entry name" value="Thiolase_C_2"/>
</dbReference>
<dbReference type="InterPro" id="IPR040771">
    <property type="entry name" value="TLP1_add_C"/>
</dbReference>
<reference evidence="7" key="1">
    <citation type="journal article" date="2020" name="Stud. Mycol.">
        <title>101 Dothideomycetes genomes: A test case for predicting lifestyles and emergence of pathogens.</title>
        <authorList>
            <person name="Haridas S."/>
            <person name="Albert R."/>
            <person name="Binder M."/>
            <person name="Bloem J."/>
            <person name="LaButti K."/>
            <person name="Salamov A."/>
            <person name="Andreopoulos B."/>
            <person name="Baker S."/>
            <person name="Barry K."/>
            <person name="Bills G."/>
            <person name="Bluhm B."/>
            <person name="Cannon C."/>
            <person name="Castanera R."/>
            <person name="Culley D."/>
            <person name="Daum C."/>
            <person name="Ezra D."/>
            <person name="Gonzalez J."/>
            <person name="Henrissat B."/>
            <person name="Kuo A."/>
            <person name="Liang C."/>
            <person name="Lipzen A."/>
            <person name="Lutzoni F."/>
            <person name="Magnuson J."/>
            <person name="Mondo S."/>
            <person name="Nolan M."/>
            <person name="Ohm R."/>
            <person name="Pangilinan J."/>
            <person name="Park H.-J."/>
            <person name="Ramirez L."/>
            <person name="Alfaro M."/>
            <person name="Sun H."/>
            <person name="Tritt A."/>
            <person name="Yoshinaga Y."/>
            <person name="Zwiers L.-H."/>
            <person name="Turgeon B."/>
            <person name="Goodwin S."/>
            <person name="Spatafora J."/>
            <person name="Crous P."/>
            <person name="Grigoriev I."/>
        </authorList>
    </citation>
    <scope>NUCLEOTIDE SEQUENCE [LARGE SCALE GENOMIC DNA]</scope>
    <source>
        <strain evidence="7">CECT 20119</strain>
    </source>
</reference>
<dbReference type="PANTHER" id="PTHR18919:SF139">
    <property type="entry name" value="THIOLASE-LIKE PROTEIN TYPE 1 ADDITIONAL C-TERMINAL DOMAIN-CONTAINING PROTEIN"/>
    <property type="match status" value="1"/>
</dbReference>
<dbReference type="InterPro" id="IPR016039">
    <property type="entry name" value="Thiolase-like"/>
</dbReference>
<evidence type="ECO:0000313" key="6">
    <source>
        <dbReference type="EMBL" id="KAF2223885.1"/>
    </source>
</evidence>
<dbReference type="PANTHER" id="PTHR18919">
    <property type="entry name" value="ACETYL-COA C-ACYLTRANSFERASE"/>
    <property type="match status" value="1"/>
</dbReference>
<keyword evidence="7" id="KW-1185">Reference proteome</keyword>
<dbReference type="EMBL" id="ML992506">
    <property type="protein sequence ID" value="KAF2223885.1"/>
    <property type="molecule type" value="Genomic_DNA"/>
</dbReference>
<evidence type="ECO:0000259" key="5">
    <source>
        <dbReference type="Pfam" id="PF22691"/>
    </source>
</evidence>
<dbReference type="AlphaFoldDB" id="A0A6A6GDT5"/>
<evidence type="ECO:0000256" key="1">
    <source>
        <dbReference type="ARBA" id="ARBA00010982"/>
    </source>
</evidence>
<name>A0A6A6GDT5_9PEZI</name>
<sequence length="528" mass="57131">MSASEPVIIGVADIINRTNRLIEPLDLISNAVTNALADTGLSVAALTNLKQQVDDLTIIKSWTWPYDDLPGLVSDRVQVANHPGALRKESDHGGNQPVKCLDEACRRIMKGESKVVVLAGGEALASLTTFAKSLAPLSTLPWTSPSVPISQIFSPTTRPLPPSTAASHSIGAPIQVYPLYENGFRAHRKQTIRGNHEESTELYAEFAEVAGGNAYAWDYARGRGRGQIGTVTDGKGGNRMVCWPYPLLMNAFNNVNLAAAVVVASTDVARELGVEEEKWVYVRGAAGTSESAEFWKRSSFHRAPAIERSLDAALDVAGLKAEDIDLHDFYSCFPIVPKLACQHLGLEFSNKRKPITLLGGLTSFGGAGNNYSMHALAEMTRQLRGGHKSRRRHGLVLANGGVLTYQHVAVLSSAPRDDSKTYPRQAVLPDPLDLPCPEVFKEANGEAIIETYTADFDRKGQPSKGHVVGRLVSNGARFLANHGDARTLKELVSQDVEPIGRRGMVTYDAVAKRNLFTLHDAGQPASKL</sequence>
<dbReference type="Pfam" id="PF18313">
    <property type="entry name" value="TLP1_add_C"/>
    <property type="match status" value="1"/>
</dbReference>
<dbReference type="OrthoDB" id="435240at2759"/>
<evidence type="ECO:0000313" key="7">
    <source>
        <dbReference type="Proteomes" id="UP000799538"/>
    </source>
</evidence>
<keyword evidence="2" id="KW-0808">Transferase</keyword>
<gene>
    <name evidence="6" type="ORF">BDZ85DRAFT_312074</name>
</gene>
<dbReference type="Proteomes" id="UP000799538">
    <property type="component" value="Unassembled WGS sequence"/>
</dbReference>
<dbReference type="Gene3D" id="3.40.47.10">
    <property type="match status" value="1"/>
</dbReference>
<evidence type="ECO:0000256" key="3">
    <source>
        <dbReference type="ARBA" id="ARBA00023315"/>
    </source>
</evidence>
<keyword evidence="3" id="KW-0012">Acyltransferase</keyword>
<evidence type="ECO:0000256" key="2">
    <source>
        <dbReference type="ARBA" id="ARBA00022679"/>
    </source>
</evidence>
<protein>
    <submittedName>
        <fullName evidence="6">Uncharacterized protein</fullName>
    </submittedName>
</protein>
<dbReference type="Gene3D" id="2.40.50.840">
    <property type="match status" value="1"/>
</dbReference>
<organism evidence="6 7">
    <name type="scientific">Elsinoe ampelina</name>
    <dbReference type="NCBI Taxonomy" id="302913"/>
    <lineage>
        <taxon>Eukaryota</taxon>
        <taxon>Fungi</taxon>
        <taxon>Dikarya</taxon>
        <taxon>Ascomycota</taxon>
        <taxon>Pezizomycotina</taxon>
        <taxon>Dothideomycetes</taxon>
        <taxon>Dothideomycetidae</taxon>
        <taxon>Myriangiales</taxon>
        <taxon>Elsinoaceae</taxon>
        <taxon>Elsinoe</taxon>
    </lineage>
</organism>
<dbReference type="Pfam" id="PF22691">
    <property type="entry name" value="Thiolase_C_1"/>
    <property type="match status" value="1"/>
</dbReference>
<feature type="domain" description="Thiolase-like protein type 1 additional C-terminal" evidence="4">
    <location>
        <begin position="433"/>
        <end position="508"/>
    </location>
</feature>